<feature type="region of interest" description="Disordered" evidence="14">
    <location>
        <begin position="92"/>
        <end position="175"/>
    </location>
</feature>
<protein>
    <recommendedName>
        <fullName evidence="1">DNA ligase (ATP)</fullName>
        <ecNumber evidence="1">6.5.1.1</ecNumber>
    </recommendedName>
</protein>
<evidence type="ECO:0000256" key="3">
    <source>
        <dbReference type="ARBA" id="ARBA00022618"/>
    </source>
</evidence>
<evidence type="ECO:0000256" key="13">
    <source>
        <dbReference type="ARBA" id="ARBA00034003"/>
    </source>
</evidence>
<feature type="compositionally biased region" description="Basic residues" evidence="14">
    <location>
        <begin position="629"/>
        <end position="638"/>
    </location>
</feature>
<dbReference type="NCBIfam" id="TIGR04120">
    <property type="entry name" value="DNA_lig_bact"/>
    <property type="match status" value="1"/>
</dbReference>
<dbReference type="InterPro" id="IPR036599">
    <property type="entry name" value="DNA_ligase_N_sf"/>
</dbReference>
<dbReference type="EMBL" id="JAUSVR010000009">
    <property type="protein sequence ID" value="MDQ0511924.1"/>
    <property type="molecule type" value="Genomic_DNA"/>
</dbReference>
<dbReference type="SUPFAM" id="SSF56091">
    <property type="entry name" value="DNA ligase/mRNA capping enzyme, catalytic domain"/>
    <property type="match status" value="1"/>
</dbReference>
<keyword evidence="9" id="KW-0460">Magnesium</keyword>
<dbReference type="Gene3D" id="1.10.3260.10">
    <property type="entry name" value="DNA ligase, ATP-dependent, N-terminal domain"/>
    <property type="match status" value="1"/>
</dbReference>
<keyword evidence="10" id="KW-0233">DNA recombination</keyword>
<comment type="catalytic activity">
    <reaction evidence="13">
        <text>ATP + (deoxyribonucleotide)n-3'-hydroxyl + 5'-phospho-(deoxyribonucleotide)m = (deoxyribonucleotide)n+m + AMP + diphosphate.</text>
        <dbReference type="EC" id="6.5.1.1"/>
    </reaction>
</comment>
<dbReference type="Pfam" id="PF04679">
    <property type="entry name" value="DNA_ligase_A_C"/>
    <property type="match status" value="1"/>
</dbReference>
<dbReference type="GO" id="GO:0003910">
    <property type="term" value="F:DNA ligase (ATP) activity"/>
    <property type="evidence" value="ECO:0007669"/>
    <property type="project" value="UniProtKB-EC"/>
</dbReference>
<dbReference type="CDD" id="cd07972">
    <property type="entry name" value="OBF_DNA_ligase_Arch_LigB"/>
    <property type="match status" value="1"/>
</dbReference>
<evidence type="ECO:0000313" key="17">
    <source>
        <dbReference type="Proteomes" id="UP001235094"/>
    </source>
</evidence>
<keyword evidence="2 16" id="KW-0436">Ligase</keyword>
<dbReference type="InterPro" id="IPR012340">
    <property type="entry name" value="NA-bd_OB-fold"/>
</dbReference>
<dbReference type="PROSITE" id="PS00697">
    <property type="entry name" value="DNA_LIGASE_A1"/>
    <property type="match status" value="1"/>
</dbReference>
<evidence type="ECO:0000313" key="16">
    <source>
        <dbReference type="EMBL" id="MDQ0511924.1"/>
    </source>
</evidence>
<evidence type="ECO:0000256" key="14">
    <source>
        <dbReference type="SAM" id="MobiDB-lite"/>
    </source>
</evidence>
<dbReference type="InterPro" id="IPR012310">
    <property type="entry name" value="DNA_ligase_ATP-dep_cent"/>
</dbReference>
<dbReference type="PANTHER" id="PTHR45674">
    <property type="entry name" value="DNA LIGASE 1/3 FAMILY MEMBER"/>
    <property type="match status" value="1"/>
</dbReference>
<dbReference type="InterPro" id="IPR026333">
    <property type="entry name" value="ATP_dep_DNA_lig_pp_1105_fam"/>
</dbReference>
<dbReference type="NCBIfam" id="NF006701">
    <property type="entry name" value="PRK09247.1"/>
    <property type="match status" value="1"/>
</dbReference>
<feature type="domain" description="ATP-dependent DNA ligase family profile" evidence="15">
    <location>
        <begin position="391"/>
        <end position="518"/>
    </location>
</feature>
<evidence type="ECO:0000256" key="7">
    <source>
        <dbReference type="ARBA" id="ARBA00022763"/>
    </source>
</evidence>
<comment type="caution">
    <text evidence="16">The sequence shown here is derived from an EMBL/GenBank/DDBJ whole genome shotgun (WGS) entry which is preliminary data.</text>
</comment>
<evidence type="ECO:0000256" key="10">
    <source>
        <dbReference type="ARBA" id="ARBA00023172"/>
    </source>
</evidence>
<evidence type="ECO:0000256" key="9">
    <source>
        <dbReference type="ARBA" id="ARBA00022842"/>
    </source>
</evidence>
<dbReference type="Pfam" id="PF01068">
    <property type="entry name" value="DNA_ligase_A_M"/>
    <property type="match status" value="1"/>
</dbReference>
<dbReference type="EC" id="6.5.1.1" evidence="1"/>
<evidence type="ECO:0000256" key="4">
    <source>
        <dbReference type="ARBA" id="ARBA00022705"/>
    </source>
</evidence>
<keyword evidence="3" id="KW-0132">Cell division</keyword>
<keyword evidence="12" id="KW-0131">Cell cycle</keyword>
<dbReference type="PANTHER" id="PTHR45674:SF13">
    <property type="entry name" value="DNA LIGASE-RELATED"/>
    <property type="match status" value="1"/>
</dbReference>
<dbReference type="SUPFAM" id="SSF50249">
    <property type="entry name" value="Nucleic acid-binding proteins"/>
    <property type="match status" value="1"/>
</dbReference>
<evidence type="ECO:0000256" key="2">
    <source>
        <dbReference type="ARBA" id="ARBA00022598"/>
    </source>
</evidence>
<dbReference type="PROSITE" id="PS50160">
    <property type="entry name" value="DNA_LIGASE_A3"/>
    <property type="match status" value="1"/>
</dbReference>
<proteinExistence type="predicted"/>
<sequence length="647" mass="70413">MMNRFAALLDRLAYEPRRNGKIALIADYFRHTPDPERGWALAALTGALTFRNAKAGLIRQLISERTDPVLFALSYDYVGDLSETVALMWPAPPRRGGEAPSPNPLPQGERALAAPPSPNPLPQKERALEAPPSPNPLPMGERAFPAARPAPSPPRGEGWGEGEAHSAGESGREEEDVPLSAIVHAFTHMGRAELPAVLAALLDRLDETGRWALLKLITGGLRIGVSARLAKTAVATLGSLAPDDIELVWPGMAPPYESLFAWAEGTGPRPETDDPAPFRPVMLSHPIEDADFAALDPAAFRAEWKWDGIRVQAVRGADGRHVTRLYSRTGEDISPAFPDLAGALGFDGAVDGELLILREGRVQSFNVLQQRLNRKSVSPKLVAEFPAHIRAYDLLFAGGEDLRGLPFETRRARLEALLAAHPAEGRLDLSPLVPFTRWEDLAAARADPGAHGAGADAEAVEGVMLKRADSPYLPGRPRGPWWKWKRDPHSVDAVLMYAQRGHGKRSSFYSDYTFGVWTGETSGTGELVPVGKAYFGFTDAELAEIDRFVRRNTVNRFGPVREVVHTASEGLVLEVAFEGLARSPRHRSGLAMRFPRVARLRWDKPPGEADRLATLEAMIGTGDGERARAPRRPSRVVGKRPAASEGA</sequence>
<evidence type="ECO:0000256" key="11">
    <source>
        <dbReference type="ARBA" id="ARBA00023204"/>
    </source>
</evidence>
<dbReference type="Gene3D" id="2.40.50.140">
    <property type="entry name" value="Nucleic acid-binding proteins"/>
    <property type="match status" value="1"/>
</dbReference>
<dbReference type="CDD" id="cd07897">
    <property type="entry name" value="Adenylation_DNA_ligase_Bac1"/>
    <property type="match status" value="1"/>
</dbReference>
<keyword evidence="17" id="KW-1185">Reference proteome</keyword>
<evidence type="ECO:0000256" key="8">
    <source>
        <dbReference type="ARBA" id="ARBA00022840"/>
    </source>
</evidence>
<keyword evidence="8" id="KW-0067">ATP-binding</keyword>
<keyword evidence="11" id="KW-0234">DNA repair</keyword>
<keyword evidence="4" id="KW-0235">DNA replication</keyword>
<evidence type="ECO:0000256" key="12">
    <source>
        <dbReference type="ARBA" id="ARBA00023306"/>
    </source>
</evidence>
<dbReference type="Gene3D" id="3.30.470.30">
    <property type="entry name" value="DNA ligase/mRNA capping enzyme"/>
    <property type="match status" value="1"/>
</dbReference>
<keyword evidence="6" id="KW-0547">Nucleotide-binding</keyword>
<name>A0ABU0LT89_9HYPH</name>
<organism evidence="16 17">
    <name type="scientific">Ancylobacter amanitiformis</name>
    <dbReference type="NCBI Taxonomy" id="217069"/>
    <lineage>
        <taxon>Bacteria</taxon>
        <taxon>Pseudomonadati</taxon>
        <taxon>Pseudomonadota</taxon>
        <taxon>Alphaproteobacteria</taxon>
        <taxon>Hyphomicrobiales</taxon>
        <taxon>Xanthobacteraceae</taxon>
        <taxon>Ancylobacter</taxon>
    </lineage>
</organism>
<dbReference type="InterPro" id="IPR050191">
    <property type="entry name" value="ATP-dep_DNA_ligase"/>
</dbReference>
<evidence type="ECO:0000256" key="5">
    <source>
        <dbReference type="ARBA" id="ARBA00022723"/>
    </source>
</evidence>
<keyword evidence="7" id="KW-0227">DNA damage</keyword>
<dbReference type="InterPro" id="IPR016059">
    <property type="entry name" value="DNA_ligase_ATP-dep_CS"/>
</dbReference>
<reference evidence="16 17" key="1">
    <citation type="submission" date="2023-07" db="EMBL/GenBank/DDBJ databases">
        <title>Genomic Encyclopedia of Type Strains, Phase IV (KMG-IV): sequencing the most valuable type-strain genomes for metagenomic binning, comparative biology and taxonomic classification.</title>
        <authorList>
            <person name="Goeker M."/>
        </authorList>
    </citation>
    <scope>NUCLEOTIDE SEQUENCE [LARGE SCALE GENOMIC DNA]</scope>
    <source>
        <strain evidence="16 17">DSM 15561</strain>
    </source>
</reference>
<gene>
    <name evidence="16" type="ORF">QOZ99_002824</name>
</gene>
<keyword evidence="5" id="KW-0479">Metal-binding</keyword>
<evidence type="ECO:0000256" key="6">
    <source>
        <dbReference type="ARBA" id="ARBA00022741"/>
    </source>
</evidence>
<evidence type="ECO:0000259" key="15">
    <source>
        <dbReference type="PROSITE" id="PS50160"/>
    </source>
</evidence>
<dbReference type="Proteomes" id="UP001235094">
    <property type="component" value="Unassembled WGS sequence"/>
</dbReference>
<accession>A0ABU0LT89</accession>
<feature type="region of interest" description="Disordered" evidence="14">
    <location>
        <begin position="619"/>
        <end position="647"/>
    </location>
</feature>
<evidence type="ECO:0000256" key="1">
    <source>
        <dbReference type="ARBA" id="ARBA00012727"/>
    </source>
</evidence>
<dbReference type="InterPro" id="IPR012309">
    <property type="entry name" value="DNA_ligase_ATP-dep_C"/>
</dbReference>